<evidence type="ECO:0000256" key="1">
    <source>
        <dbReference type="SAM" id="Phobius"/>
    </source>
</evidence>
<accession>A0A1V4SDG4</accession>
<keyword evidence="1" id="KW-1133">Transmembrane helix</keyword>
<sequence>MYKEKHRAGIKKMITRIVIFAVFILVAGNFLPIKMSVNPNKLYKQDKNETMLICEYGQTTGPNWVIIGDSEGEFDSERIEFIDVKWSELGKEPNSSVLAGKNKYVLYGKFIGAKAIDGENYRSFEVKKWDILYPIDRFSLRSYFTPKRYLNLFDFLKI</sequence>
<evidence type="ECO:0000313" key="3">
    <source>
        <dbReference type="Proteomes" id="UP000191554"/>
    </source>
</evidence>
<organism evidence="2 3">
    <name type="scientific">Ruminiclostridium hungatei</name>
    <name type="common">Clostridium hungatei</name>
    <dbReference type="NCBI Taxonomy" id="48256"/>
    <lineage>
        <taxon>Bacteria</taxon>
        <taxon>Bacillati</taxon>
        <taxon>Bacillota</taxon>
        <taxon>Clostridia</taxon>
        <taxon>Eubacteriales</taxon>
        <taxon>Oscillospiraceae</taxon>
        <taxon>Ruminiclostridium</taxon>
    </lineage>
</organism>
<dbReference type="AlphaFoldDB" id="A0A1V4SDG4"/>
<dbReference type="RefSeq" id="WP_080066681.1">
    <property type="nucleotide sequence ID" value="NZ_MZGX01000045.1"/>
</dbReference>
<feature type="transmembrane region" description="Helical" evidence="1">
    <location>
        <begin position="13"/>
        <end position="31"/>
    </location>
</feature>
<proteinExistence type="predicted"/>
<protein>
    <submittedName>
        <fullName evidence="2">Uncharacterized protein</fullName>
    </submittedName>
</protein>
<comment type="caution">
    <text evidence="2">The sequence shown here is derived from an EMBL/GenBank/DDBJ whole genome shotgun (WGS) entry which is preliminary data.</text>
</comment>
<dbReference type="Proteomes" id="UP000191554">
    <property type="component" value="Unassembled WGS sequence"/>
</dbReference>
<dbReference type="OrthoDB" id="2610767at2"/>
<reference evidence="2 3" key="1">
    <citation type="submission" date="2017-03" db="EMBL/GenBank/DDBJ databases">
        <title>Genome sequence of Clostridium hungatei DSM 14427.</title>
        <authorList>
            <person name="Poehlein A."/>
            <person name="Daniel R."/>
        </authorList>
    </citation>
    <scope>NUCLEOTIDE SEQUENCE [LARGE SCALE GENOMIC DNA]</scope>
    <source>
        <strain evidence="2 3">DSM 14427</strain>
    </source>
</reference>
<name>A0A1V4SDG4_RUMHU</name>
<keyword evidence="1" id="KW-0812">Transmembrane</keyword>
<keyword evidence="1" id="KW-0472">Membrane</keyword>
<evidence type="ECO:0000313" key="2">
    <source>
        <dbReference type="EMBL" id="OPX41888.1"/>
    </source>
</evidence>
<dbReference type="EMBL" id="MZGX01000045">
    <property type="protein sequence ID" value="OPX41888.1"/>
    <property type="molecule type" value="Genomic_DNA"/>
</dbReference>
<gene>
    <name evidence="2" type="ORF">CLHUN_42410</name>
</gene>
<keyword evidence="3" id="KW-1185">Reference proteome</keyword>